<comment type="caution">
    <text evidence="2">The sequence shown here is derived from an EMBL/GenBank/DDBJ whole genome shotgun (WGS) entry which is preliminary data.</text>
</comment>
<evidence type="ECO:0000313" key="3">
    <source>
        <dbReference type="Proteomes" id="UP000031971"/>
    </source>
</evidence>
<dbReference type="SUPFAM" id="SSF55785">
    <property type="entry name" value="PYP-like sensor domain (PAS domain)"/>
    <property type="match status" value="1"/>
</dbReference>
<dbReference type="NCBIfam" id="TIGR00229">
    <property type="entry name" value="sensory_box"/>
    <property type="match status" value="1"/>
</dbReference>
<name>A0A0C2UGT2_PARME</name>
<dbReference type="InterPro" id="IPR035965">
    <property type="entry name" value="PAS-like_dom_sf"/>
</dbReference>
<sequence>MTGDRKTPSGRERTFAHDELIVSKTDPKGRLTYVNDVFLTVSGYTESEVMGKPHSVIRHPEMPRCVFKLLWDTIVDGREIFAYVNNMAKNGDNYWVFAHVTPNFDAAGQIIGYHSNRRVPEKAALETIKPLYRSLLEEERRHPDSKVGLERSWKMLNDAVATAGFDSYDRFIFTITPEN</sequence>
<dbReference type="RefSeq" id="WP_041039001.1">
    <property type="nucleotide sequence ID" value="NZ_JXSL01000001.1"/>
</dbReference>
<reference evidence="2 3" key="1">
    <citation type="submission" date="2015-01" db="EMBL/GenBank/DDBJ databases">
        <title>Genome Sequence of Magnetospirillum magnetotacticum Strain MS-1.</title>
        <authorList>
            <person name="Marinov G.K."/>
            <person name="Smalley M.D."/>
            <person name="DeSalvo G."/>
        </authorList>
    </citation>
    <scope>NUCLEOTIDE SEQUENCE [LARGE SCALE GENOMIC DNA]</scope>
    <source>
        <strain evidence="2 3">MS-1</strain>
    </source>
</reference>
<dbReference type="CDD" id="cd00130">
    <property type="entry name" value="PAS"/>
    <property type="match status" value="1"/>
</dbReference>
<dbReference type="InterPro" id="IPR000014">
    <property type="entry name" value="PAS"/>
</dbReference>
<dbReference type="Proteomes" id="UP000031971">
    <property type="component" value="Unassembled WGS sequence"/>
</dbReference>
<protein>
    <submittedName>
        <fullName evidence="2">Putative sensor (PAS) domain for methyl-accepting chemotaxis sensory transducer</fullName>
    </submittedName>
</protein>
<keyword evidence="3" id="KW-1185">Reference proteome</keyword>
<dbReference type="Pfam" id="PF08447">
    <property type="entry name" value="PAS_3"/>
    <property type="match status" value="1"/>
</dbReference>
<evidence type="ECO:0000313" key="2">
    <source>
        <dbReference type="EMBL" id="KIM00788.1"/>
    </source>
</evidence>
<accession>A0A0C2UGT2</accession>
<dbReference type="PROSITE" id="PS50112">
    <property type="entry name" value="PAS"/>
    <property type="match status" value="1"/>
</dbReference>
<dbReference type="AlphaFoldDB" id="A0A0C2UGT2"/>
<evidence type="ECO:0000259" key="1">
    <source>
        <dbReference type="PROSITE" id="PS50112"/>
    </source>
</evidence>
<dbReference type="EMBL" id="JXSL01000001">
    <property type="protein sequence ID" value="KIM00788.1"/>
    <property type="molecule type" value="Genomic_DNA"/>
</dbReference>
<proteinExistence type="predicted"/>
<dbReference type="STRING" id="272627.CCC_02563"/>
<dbReference type="InterPro" id="IPR013655">
    <property type="entry name" value="PAS_fold_3"/>
</dbReference>
<organism evidence="2 3">
    <name type="scientific">Paramagnetospirillum magnetotacticum MS-1</name>
    <dbReference type="NCBI Taxonomy" id="272627"/>
    <lineage>
        <taxon>Bacteria</taxon>
        <taxon>Pseudomonadati</taxon>
        <taxon>Pseudomonadota</taxon>
        <taxon>Alphaproteobacteria</taxon>
        <taxon>Rhodospirillales</taxon>
        <taxon>Magnetospirillaceae</taxon>
        <taxon>Paramagnetospirillum</taxon>
    </lineage>
</organism>
<feature type="domain" description="PAS" evidence="1">
    <location>
        <begin position="26"/>
        <end position="61"/>
    </location>
</feature>
<dbReference type="Gene3D" id="3.30.450.20">
    <property type="entry name" value="PAS domain"/>
    <property type="match status" value="1"/>
</dbReference>
<gene>
    <name evidence="2" type="ORF">CCC_02563</name>
</gene>